<dbReference type="GO" id="GO:0003700">
    <property type="term" value="F:DNA-binding transcription factor activity"/>
    <property type="evidence" value="ECO:0007669"/>
    <property type="project" value="InterPro"/>
</dbReference>
<reference evidence="6 7" key="1">
    <citation type="submission" date="2019-11" db="EMBL/GenBank/DDBJ databases">
        <title>Novel species isolated from a subtropical stream in China.</title>
        <authorList>
            <person name="Lu H."/>
        </authorList>
    </citation>
    <scope>NUCLEOTIDE SEQUENCE [LARGE SCALE GENOMIC DNA]</scope>
    <source>
        <strain evidence="6 7">FT92W</strain>
    </source>
</reference>
<evidence type="ECO:0000256" key="2">
    <source>
        <dbReference type="ARBA" id="ARBA00023015"/>
    </source>
</evidence>
<dbReference type="SUPFAM" id="SSF53850">
    <property type="entry name" value="Periplasmic binding protein-like II"/>
    <property type="match status" value="1"/>
</dbReference>
<organism evidence="6 7">
    <name type="scientific">Pseudoduganella rivuli</name>
    <dbReference type="NCBI Taxonomy" id="2666085"/>
    <lineage>
        <taxon>Bacteria</taxon>
        <taxon>Pseudomonadati</taxon>
        <taxon>Pseudomonadota</taxon>
        <taxon>Betaproteobacteria</taxon>
        <taxon>Burkholderiales</taxon>
        <taxon>Oxalobacteraceae</taxon>
        <taxon>Telluria group</taxon>
        <taxon>Pseudoduganella</taxon>
    </lineage>
</organism>
<dbReference type="AlphaFoldDB" id="A0A7X2IJ79"/>
<evidence type="ECO:0000256" key="1">
    <source>
        <dbReference type="ARBA" id="ARBA00009437"/>
    </source>
</evidence>
<sequence>MTFDLRHLAAFTSIAATGSLGRSAEALHITQPALSRTIKRLEETVGAELFERHSKGMQLTDIGRALLPHAELLLLEASHATEEIRALQGLAKGVIRVGAVGSIASSVLPQAVGEVLKRWPGLQVHVLEGVWDRLTDALVKHEVDLALAMDAPDSEEIVAIRDCRWEDRSFVVAARDHPQRQKMRSLADTLTQPWAMPPHGSGPFEQMQATFHAHGLALPAIAVETRSVTVLKSLVIHSGFLSWMPEPMYQVERQAGLIDALPLPGAVATRTLTAFRRRHGILPAPAARLLDQLRTMATPP</sequence>
<dbReference type="SUPFAM" id="SSF46785">
    <property type="entry name" value="Winged helix' DNA-binding domain"/>
    <property type="match status" value="1"/>
</dbReference>
<dbReference type="Gene3D" id="3.40.190.290">
    <property type="match status" value="1"/>
</dbReference>
<dbReference type="GO" id="GO:0003677">
    <property type="term" value="F:DNA binding"/>
    <property type="evidence" value="ECO:0007669"/>
    <property type="project" value="UniProtKB-KW"/>
</dbReference>
<dbReference type="Gene3D" id="1.10.10.10">
    <property type="entry name" value="Winged helix-like DNA-binding domain superfamily/Winged helix DNA-binding domain"/>
    <property type="match status" value="1"/>
</dbReference>
<comment type="caution">
    <text evidence="6">The sequence shown here is derived from an EMBL/GenBank/DDBJ whole genome shotgun (WGS) entry which is preliminary data.</text>
</comment>
<dbReference type="EMBL" id="WKJJ01000001">
    <property type="protein sequence ID" value="MRV70478.1"/>
    <property type="molecule type" value="Genomic_DNA"/>
</dbReference>
<dbReference type="FunFam" id="1.10.10.10:FF:000001">
    <property type="entry name" value="LysR family transcriptional regulator"/>
    <property type="match status" value="1"/>
</dbReference>
<dbReference type="PROSITE" id="PS50931">
    <property type="entry name" value="HTH_LYSR"/>
    <property type="match status" value="1"/>
</dbReference>
<dbReference type="PANTHER" id="PTHR30419">
    <property type="entry name" value="HTH-TYPE TRANSCRIPTIONAL REGULATOR YBHD"/>
    <property type="match status" value="1"/>
</dbReference>
<keyword evidence="3" id="KW-0238">DNA-binding</keyword>
<dbReference type="RefSeq" id="WP_154370949.1">
    <property type="nucleotide sequence ID" value="NZ_WKJJ01000001.1"/>
</dbReference>
<dbReference type="Pfam" id="PF00126">
    <property type="entry name" value="HTH_1"/>
    <property type="match status" value="1"/>
</dbReference>
<gene>
    <name evidence="6" type="ORF">GJ700_01920</name>
</gene>
<dbReference type="InterPro" id="IPR000847">
    <property type="entry name" value="LysR_HTH_N"/>
</dbReference>
<proteinExistence type="inferred from homology"/>
<evidence type="ECO:0000256" key="4">
    <source>
        <dbReference type="ARBA" id="ARBA00023163"/>
    </source>
</evidence>
<keyword evidence="7" id="KW-1185">Reference proteome</keyword>
<feature type="domain" description="HTH lysR-type" evidence="5">
    <location>
        <begin position="3"/>
        <end position="60"/>
    </location>
</feature>
<dbReference type="InterPro" id="IPR036388">
    <property type="entry name" value="WH-like_DNA-bd_sf"/>
</dbReference>
<dbReference type="Pfam" id="PF03466">
    <property type="entry name" value="LysR_substrate"/>
    <property type="match status" value="1"/>
</dbReference>
<evidence type="ECO:0000259" key="5">
    <source>
        <dbReference type="PROSITE" id="PS50931"/>
    </source>
</evidence>
<evidence type="ECO:0000313" key="7">
    <source>
        <dbReference type="Proteomes" id="UP000446768"/>
    </source>
</evidence>
<protein>
    <submittedName>
        <fullName evidence="6">LysR family transcriptional regulator</fullName>
    </submittedName>
</protein>
<dbReference type="GO" id="GO:0005829">
    <property type="term" value="C:cytosol"/>
    <property type="evidence" value="ECO:0007669"/>
    <property type="project" value="TreeGrafter"/>
</dbReference>
<comment type="similarity">
    <text evidence="1">Belongs to the LysR transcriptional regulatory family.</text>
</comment>
<dbReference type="PRINTS" id="PR00039">
    <property type="entry name" value="HTHLYSR"/>
</dbReference>
<dbReference type="InterPro" id="IPR050950">
    <property type="entry name" value="HTH-type_LysR_regulators"/>
</dbReference>
<name>A0A7X2IJ79_9BURK</name>
<keyword evidence="4" id="KW-0804">Transcription</keyword>
<evidence type="ECO:0000313" key="6">
    <source>
        <dbReference type="EMBL" id="MRV70478.1"/>
    </source>
</evidence>
<evidence type="ECO:0000256" key="3">
    <source>
        <dbReference type="ARBA" id="ARBA00023125"/>
    </source>
</evidence>
<accession>A0A7X2IJ79</accession>
<dbReference type="PANTHER" id="PTHR30419:SF8">
    <property type="entry name" value="NITROGEN ASSIMILATION TRANSCRIPTIONAL ACTIVATOR-RELATED"/>
    <property type="match status" value="1"/>
</dbReference>
<dbReference type="InterPro" id="IPR005119">
    <property type="entry name" value="LysR_subst-bd"/>
</dbReference>
<keyword evidence="2" id="KW-0805">Transcription regulation</keyword>
<dbReference type="Proteomes" id="UP000446768">
    <property type="component" value="Unassembled WGS sequence"/>
</dbReference>
<dbReference type="InterPro" id="IPR036390">
    <property type="entry name" value="WH_DNA-bd_sf"/>
</dbReference>